<sequence>SSVCCEIITLSNLNRKIAGGDSHPTTKNERVQIVDAASVLTCDGKQRVAIGSINAESCAIVDYYTDVCKFVPLLVIFGFEGFQIMTNTMHSYETTIILSEIHAHSNITFCYS</sequence>
<name>A0A5J4QBJ1_9EUKA</name>
<evidence type="ECO:0000313" key="1">
    <source>
        <dbReference type="EMBL" id="KAA6319346.1"/>
    </source>
</evidence>
<gene>
    <name evidence="1" type="ORF">EZS28_054830</name>
</gene>
<proteinExistence type="predicted"/>
<reference evidence="1 2" key="1">
    <citation type="submission" date="2019-03" db="EMBL/GenBank/DDBJ databases">
        <title>Single cell metagenomics reveals metabolic interactions within the superorganism composed of flagellate Streblomastix strix and complex community of Bacteroidetes bacteria on its surface.</title>
        <authorList>
            <person name="Treitli S.C."/>
            <person name="Kolisko M."/>
            <person name="Husnik F."/>
            <person name="Keeling P."/>
            <person name="Hampl V."/>
        </authorList>
    </citation>
    <scope>NUCLEOTIDE SEQUENCE [LARGE SCALE GENOMIC DNA]</scope>
    <source>
        <strain evidence="1">ST1C</strain>
    </source>
</reference>
<accession>A0A5J4QBJ1</accession>
<organism evidence="1 2">
    <name type="scientific">Streblomastix strix</name>
    <dbReference type="NCBI Taxonomy" id="222440"/>
    <lineage>
        <taxon>Eukaryota</taxon>
        <taxon>Metamonada</taxon>
        <taxon>Preaxostyla</taxon>
        <taxon>Oxymonadida</taxon>
        <taxon>Streblomastigidae</taxon>
        <taxon>Streblomastix</taxon>
    </lineage>
</organism>
<feature type="non-terminal residue" evidence="1">
    <location>
        <position position="1"/>
    </location>
</feature>
<dbReference type="EMBL" id="SNRW01045912">
    <property type="protein sequence ID" value="KAA6319346.1"/>
    <property type="molecule type" value="Genomic_DNA"/>
</dbReference>
<dbReference type="Proteomes" id="UP000324800">
    <property type="component" value="Unassembled WGS sequence"/>
</dbReference>
<protein>
    <submittedName>
        <fullName evidence="1">Uncharacterized protein</fullName>
    </submittedName>
</protein>
<dbReference type="AlphaFoldDB" id="A0A5J4QBJ1"/>
<evidence type="ECO:0000313" key="2">
    <source>
        <dbReference type="Proteomes" id="UP000324800"/>
    </source>
</evidence>
<comment type="caution">
    <text evidence="1">The sequence shown here is derived from an EMBL/GenBank/DDBJ whole genome shotgun (WGS) entry which is preliminary data.</text>
</comment>